<dbReference type="InterPro" id="IPR051085">
    <property type="entry name" value="MB_O-acyltransferase"/>
</dbReference>
<keyword evidence="3 9" id="KW-1003">Cell membrane</keyword>
<dbReference type="Pfam" id="PF03062">
    <property type="entry name" value="MBOAT"/>
    <property type="match status" value="1"/>
</dbReference>
<feature type="transmembrane region" description="Helical" evidence="10">
    <location>
        <begin position="423"/>
        <end position="441"/>
    </location>
</feature>
<dbReference type="PIRSF" id="PIRSF500217">
    <property type="entry name" value="AlgI"/>
    <property type="match status" value="1"/>
</dbReference>
<evidence type="ECO:0000256" key="10">
    <source>
        <dbReference type="SAM" id="Phobius"/>
    </source>
</evidence>
<dbReference type="InterPro" id="IPR024194">
    <property type="entry name" value="Ac/AlaTfrase_AlgI/DltB"/>
</dbReference>
<dbReference type="RefSeq" id="WP_148932259.1">
    <property type="nucleotide sequence ID" value="NZ_VNHS01000011.1"/>
</dbReference>
<keyword evidence="8 9" id="KW-0012">Acyltransferase</keyword>
<feature type="transmembrane region" description="Helical" evidence="10">
    <location>
        <begin position="136"/>
        <end position="154"/>
    </location>
</feature>
<feature type="transmembrane region" description="Helical" evidence="10">
    <location>
        <begin position="166"/>
        <end position="185"/>
    </location>
</feature>
<evidence type="ECO:0000256" key="4">
    <source>
        <dbReference type="ARBA" id="ARBA00022679"/>
    </source>
</evidence>
<feature type="transmembrane region" description="Helical" evidence="10">
    <location>
        <begin position="97"/>
        <end position="116"/>
    </location>
</feature>
<keyword evidence="6 10" id="KW-1133">Transmembrane helix</keyword>
<evidence type="ECO:0000256" key="5">
    <source>
        <dbReference type="ARBA" id="ARBA00022692"/>
    </source>
</evidence>
<dbReference type="PANTHER" id="PTHR13285">
    <property type="entry name" value="ACYLTRANSFERASE"/>
    <property type="match status" value="1"/>
</dbReference>
<dbReference type="GO" id="GO:0005886">
    <property type="term" value="C:plasma membrane"/>
    <property type="evidence" value="ECO:0007669"/>
    <property type="project" value="UniProtKB-SubCell"/>
</dbReference>
<dbReference type="Proteomes" id="UP000323257">
    <property type="component" value="Unassembled WGS sequence"/>
</dbReference>
<proteinExistence type="inferred from homology"/>
<keyword evidence="4 9" id="KW-0808">Transferase</keyword>
<keyword evidence="12" id="KW-1185">Reference proteome</keyword>
<evidence type="ECO:0000256" key="2">
    <source>
        <dbReference type="ARBA" id="ARBA00010323"/>
    </source>
</evidence>
<sequence length="483" mass="56049">MLFNSYVFIFAFLPITVIVYFLLNRFRLSYVAKTWLALSSLFFYGWWDVKYVPLILGSIAFNYIMGRLLMRLPAGYKPPDGQPLAYQTEPGTGKRKALLGFAIVSNVLLLIYYKYADFFLSNLNEIAGTNFALLKLILPLGISFFTFTQIAFLVDAYKRKAREANIVSYVLFVTFYPHLIAGPILHHGEMMPQFDRMRSKVWNWKNASLGVFVFGMGLFKKVVIADTFAGYASSGFETATQFVDSWVAALSYTFQLYFDFSGYTDMAIGAALLFNIRLPQNFNSPYKALNLQDFWRRWHMTLSRWLRDYIYIPLGGNRKGEARMLANNMIVFLVGGLWHGAGWTFLFWGFLHGFGQIVHRLWGKLCKKLGFQLPKWTAWLITFVYVVIAWVFFRATSWDQAIRILKGMSGLQGFDFNRVTMDALLPPILLLVLFFPIVLFTRNSSERMETFRPTWKIGFVIAFLFIMSLLYFNQISEFLYFNF</sequence>
<comment type="similarity">
    <text evidence="2 9">Belongs to the membrane-bound acyltransferase family.</text>
</comment>
<comment type="subcellular location">
    <subcellularLocation>
        <location evidence="1">Cell membrane</location>
        <topology evidence="1">Multi-pass membrane protein</topology>
    </subcellularLocation>
</comment>
<gene>
    <name evidence="11" type="ORF">BCM02_111216</name>
</gene>
<protein>
    <submittedName>
        <fullName evidence="11">D-alanyl-lipoteichoic acid acyltransferase DltB (MBOAT superfamily)</fullName>
    </submittedName>
</protein>
<dbReference type="InterPro" id="IPR028362">
    <property type="entry name" value="AlgI"/>
</dbReference>
<evidence type="ECO:0000256" key="9">
    <source>
        <dbReference type="PIRNR" id="PIRNR016636"/>
    </source>
</evidence>
<accession>A0A5S5BUN9</accession>
<dbReference type="GO" id="GO:0016746">
    <property type="term" value="F:acyltransferase activity"/>
    <property type="evidence" value="ECO:0007669"/>
    <property type="project" value="UniProtKB-KW"/>
</dbReference>
<feature type="transmembrane region" description="Helical" evidence="10">
    <location>
        <begin position="329"/>
        <end position="355"/>
    </location>
</feature>
<evidence type="ECO:0000256" key="7">
    <source>
        <dbReference type="ARBA" id="ARBA00023136"/>
    </source>
</evidence>
<dbReference type="AlphaFoldDB" id="A0A5S5BUN9"/>
<evidence type="ECO:0000256" key="8">
    <source>
        <dbReference type="ARBA" id="ARBA00023315"/>
    </source>
</evidence>
<evidence type="ECO:0000256" key="1">
    <source>
        <dbReference type="ARBA" id="ARBA00004651"/>
    </source>
</evidence>
<organism evidence="11 12">
    <name type="scientific">Paenibacillus methanolicus</name>
    <dbReference type="NCBI Taxonomy" id="582686"/>
    <lineage>
        <taxon>Bacteria</taxon>
        <taxon>Bacillati</taxon>
        <taxon>Bacillota</taxon>
        <taxon>Bacilli</taxon>
        <taxon>Bacillales</taxon>
        <taxon>Paenibacillaceae</taxon>
        <taxon>Paenibacillus</taxon>
    </lineage>
</organism>
<keyword evidence="7 9" id="KW-0472">Membrane</keyword>
<dbReference type="InterPro" id="IPR004299">
    <property type="entry name" value="MBOAT_fam"/>
</dbReference>
<dbReference type="PIRSF" id="PIRSF016636">
    <property type="entry name" value="AlgI_DltB"/>
    <property type="match status" value="1"/>
</dbReference>
<feature type="transmembrane region" description="Helical" evidence="10">
    <location>
        <begin position="6"/>
        <end position="23"/>
    </location>
</feature>
<dbReference type="EMBL" id="VNHS01000011">
    <property type="protein sequence ID" value="TYP70709.1"/>
    <property type="molecule type" value="Genomic_DNA"/>
</dbReference>
<evidence type="ECO:0000313" key="12">
    <source>
        <dbReference type="Proteomes" id="UP000323257"/>
    </source>
</evidence>
<keyword evidence="5 10" id="KW-0812">Transmembrane</keyword>
<dbReference type="PANTHER" id="PTHR13285:SF23">
    <property type="entry name" value="TEICHOIC ACID D-ALANYLTRANSFERASE"/>
    <property type="match status" value="1"/>
</dbReference>
<evidence type="ECO:0000313" key="11">
    <source>
        <dbReference type="EMBL" id="TYP70709.1"/>
    </source>
</evidence>
<feature type="transmembrane region" description="Helical" evidence="10">
    <location>
        <begin position="376"/>
        <end position="393"/>
    </location>
</feature>
<name>A0A5S5BUN9_9BACL</name>
<feature type="transmembrane region" description="Helical" evidence="10">
    <location>
        <begin position="453"/>
        <end position="472"/>
    </location>
</feature>
<feature type="transmembrane region" description="Helical" evidence="10">
    <location>
        <begin position="53"/>
        <end position="70"/>
    </location>
</feature>
<comment type="caution">
    <text evidence="11">The sequence shown here is derived from an EMBL/GenBank/DDBJ whole genome shotgun (WGS) entry which is preliminary data.</text>
</comment>
<dbReference type="GO" id="GO:0042121">
    <property type="term" value="P:alginic acid biosynthetic process"/>
    <property type="evidence" value="ECO:0007669"/>
    <property type="project" value="InterPro"/>
</dbReference>
<evidence type="ECO:0000256" key="3">
    <source>
        <dbReference type="ARBA" id="ARBA00022475"/>
    </source>
</evidence>
<evidence type="ECO:0000256" key="6">
    <source>
        <dbReference type="ARBA" id="ARBA00022989"/>
    </source>
</evidence>
<dbReference type="OrthoDB" id="9805788at2"/>
<reference evidence="11 12" key="1">
    <citation type="submission" date="2019-07" db="EMBL/GenBank/DDBJ databases">
        <title>Genomic Encyclopedia of Type Strains, Phase III (KMG-III): the genomes of soil and plant-associated and newly described type strains.</title>
        <authorList>
            <person name="Whitman W."/>
        </authorList>
    </citation>
    <scope>NUCLEOTIDE SEQUENCE [LARGE SCALE GENOMIC DNA]</scope>
    <source>
        <strain evidence="11 12">BL24</strain>
    </source>
</reference>